<organism evidence="1 2">
    <name type="scientific">Pseudarthrobacter chlorophenolicus (strain ATCC 700700 / DSM 12829 / CIP 107037 / JCM 12360 / KCTC 9906 / NCIMB 13794 / A6)</name>
    <name type="common">Arthrobacter chlorophenolicus</name>
    <dbReference type="NCBI Taxonomy" id="452863"/>
    <lineage>
        <taxon>Bacteria</taxon>
        <taxon>Bacillati</taxon>
        <taxon>Actinomycetota</taxon>
        <taxon>Actinomycetes</taxon>
        <taxon>Micrococcales</taxon>
        <taxon>Micrococcaceae</taxon>
        <taxon>Pseudarthrobacter</taxon>
    </lineage>
</organism>
<keyword evidence="1" id="KW-0614">Plasmid</keyword>
<proteinExistence type="predicted"/>
<dbReference type="RefSeq" id="WP_012623001.1">
    <property type="nucleotide sequence ID" value="NC_011879.1"/>
</dbReference>
<dbReference type="HOGENOM" id="CLU_1458457_0_0_11"/>
<sequence length="185" mass="20128">MPYRTETPVAVTALRPDIAAARANARFSLGSGRELRQLESVLSADETVSAMTQCRYQGCFGLAVLTDSRFLFLCNGLIWRAYEDISLDRITHVQWHTVFGVGTLTLHLGAVPLEFTGVSGPGGTAAVQGLRQNMAGRDRLDRQVREGILTLAAHFESPAAAPALDSFPDEVPECYFLADSMVPRT</sequence>
<accession>B8HHT7</accession>
<name>B8HHT7_PSECP</name>
<evidence type="ECO:0000313" key="2">
    <source>
        <dbReference type="Proteomes" id="UP000002505"/>
    </source>
</evidence>
<dbReference type="AlphaFoldDB" id="B8HHT7"/>
<dbReference type="Proteomes" id="UP000002505">
    <property type="component" value="Plasmid pACHL01"/>
</dbReference>
<protein>
    <submittedName>
        <fullName evidence="1">Uncharacterized protein</fullName>
    </submittedName>
</protein>
<geneLocation type="plasmid" evidence="1 2">
    <name>pACHL01</name>
</geneLocation>
<dbReference type="KEGG" id="ach:Achl_4033"/>
<gene>
    <name evidence="1" type="ordered locus">Achl_4033</name>
</gene>
<evidence type="ECO:0000313" key="1">
    <source>
        <dbReference type="EMBL" id="ACL41984.1"/>
    </source>
</evidence>
<keyword evidence="2" id="KW-1185">Reference proteome</keyword>
<dbReference type="EMBL" id="CP001342">
    <property type="protein sequence ID" value="ACL41984.1"/>
    <property type="molecule type" value="Genomic_DNA"/>
</dbReference>
<reference evidence="1" key="1">
    <citation type="submission" date="2009-01" db="EMBL/GenBank/DDBJ databases">
        <title>Complete sequence of plasmid1 of Arthrobacter chlorophenolicus A6.</title>
        <authorList>
            <consortium name="US DOE Joint Genome Institute"/>
            <person name="Lucas S."/>
            <person name="Copeland A."/>
            <person name="Lapidus A."/>
            <person name="Glavina del Rio T."/>
            <person name="Tice H."/>
            <person name="Bruce D."/>
            <person name="Goodwin L."/>
            <person name="Pitluck S."/>
            <person name="Goltsman E."/>
            <person name="Clum A."/>
            <person name="Larimer F."/>
            <person name="Land M."/>
            <person name="Hauser L."/>
            <person name="Kyrpides N."/>
            <person name="Mikhailova N."/>
            <person name="Jansson J."/>
            <person name="Richardson P."/>
        </authorList>
    </citation>
    <scope>NUCLEOTIDE SEQUENCE [LARGE SCALE GENOMIC DNA]</scope>
    <source>
        <strain evidence="1">A6</strain>
        <plasmid evidence="1">pACHL01</plasmid>
    </source>
</reference>